<evidence type="ECO:0000259" key="1">
    <source>
        <dbReference type="Pfam" id="PF07883"/>
    </source>
</evidence>
<protein>
    <submittedName>
        <fullName evidence="2">Cupin domain</fullName>
    </submittedName>
</protein>
<keyword evidence="3" id="KW-1185">Reference proteome</keyword>
<dbReference type="InterPro" id="IPR053146">
    <property type="entry name" value="QDO-like"/>
</dbReference>
<evidence type="ECO:0000313" key="3">
    <source>
        <dbReference type="Proteomes" id="UP000295060"/>
    </source>
</evidence>
<sequence length="164" mass="17803">MGSRGRVVPPSEGSRQTFMPGELFTWKISGAETGGVIDFGELLLAPDVGAPEHIHHEHDEAYYILDGTYRFKIADDVSEAAAGAFVFIPRGTPHAWANIGGQPGRVTVMFTPGGMTGYFKELEPLLPELMAAMPDLSKVDPDVLAKAENIMRRYGYELVGPPLT</sequence>
<dbReference type="InterPro" id="IPR013096">
    <property type="entry name" value="Cupin_2"/>
</dbReference>
<dbReference type="PANTHER" id="PTHR36440:SF1">
    <property type="entry name" value="PUTATIVE (AFU_ORTHOLOGUE AFUA_8G07350)-RELATED"/>
    <property type="match status" value="1"/>
</dbReference>
<dbReference type="Gene3D" id="2.60.120.10">
    <property type="entry name" value="Jelly Rolls"/>
    <property type="match status" value="1"/>
</dbReference>
<dbReference type="Pfam" id="PF07883">
    <property type="entry name" value="Cupin_2"/>
    <property type="match status" value="1"/>
</dbReference>
<dbReference type="PANTHER" id="PTHR36440">
    <property type="entry name" value="PUTATIVE (AFU_ORTHOLOGUE AFUA_8G07350)-RELATED"/>
    <property type="match status" value="1"/>
</dbReference>
<name>A0ABY2FP70_9ACTN</name>
<gene>
    <name evidence="2" type="ORF">EV137_2265</name>
</gene>
<organism evidence="2 3">
    <name type="scientific">Kribbella pratensis</name>
    <dbReference type="NCBI Taxonomy" id="2512112"/>
    <lineage>
        <taxon>Bacteria</taxon>
        <taxon>Bacillati</taxon>
        <taxon>Actinomycetota</taxon>
        <taxon>Actinomycetes</taxon>
        <taxon>Propionibacteriales</taxon>
        <taxon>Kribbellaceae</taxon>
        <taxon>Kribbella</taxon>
    </lineage>
</organism>
<evidence type="ECO:0000313" key="2">
    <source>
        <dbReference type="EMBL" id="TDW94938.1"/>
    </source>
</evidence>
<accession>A0ABY2FP70</accession>
<comment type="caution">
    <text evidence="2">The sequence shown here is derived from an EMBL/GenBank/DDBJ whole genome shotgun (WGS) entry which is preliminary data.</text>
</comment>
<dbReference type="EMBL" id="SODU01000001">
    <property type="protein sequence ID" value="TDW94938.1"/>
    <property type="molecule type" value="Genomic_DNA"/>
</dbReference>
<dbReference type="Proteomes" id="UP000295060">
    <property type="component" value="Unassembled WGS sequence"/>
</dbReference>
<dbReference type="SUPFAM" id="SSF51182">
    <property type="entry name" value="RmlC-like cupins"/>
    <property type="match status" value="1"/>
</dbReference>
<proteinExistence type="predicted"/>
<reference evidence="2 3" key="1">
    <citation type="submission" date="2019-03" db="EMBL/GenBank/DDBJ databases">
        <title>Genomic Encyclopedia of Type Strains, Phase III (KMG-III): the genomes of soil and plant-associated and newly described type strains.</title>
        <authorList>
            <person name="Whitman W."/>
        </authorList>
    </citation>
    <scope>NUCLEOTIDE SEQUENCE [LARGE SCALE GENOMIC DNA]</scope>
    <source>
        <strain evidence="2 3">VKMAc-2574</strain>
    </source>
</reference>
<dbReference type="InterPro" id="IPR014710">
    <property type="entry name" value="RmlC-like_jellyroll"/>
</dbReference>
<dbReference type="InterPro" id="IPR011051">
    <property type="entry name" value="RmlC_Cupin_sf"/>
</dbReference>
<feature type="domain" description="Cupin type-2" evidence="1">
    <location>
        <begin position="44"/>
        <end position="109"/>
    </location>
</feature>